<organism evidence="4 5">
    <name type="scientific">Meganyctiphanes norvegica</name>
    <name type="common">Northern krill</name>
    <name type="synonym">Thysanopoda norvegica</name>
    <dbReference type="NCBI Taxonomy" id="48144"/>
    <lineage>
        <taxon>Eukaryota</taxon>
        <taxon>Metazoa</taxon>
        <taxon>Ecdysozoa</taxon>
        <taxon>Arthropoda</taxon>
        <taxon>Crustacea</taxon>
        <taxon>Multicrustacea</taxon>
        <taxon>Malacostraca</taxon>
        <taxon>Eumalacostraca</taxon>
        <taxon>Eucarida</taxon>
        <taxon>Euphausiacea</taxon>
        <taxon>Euphausiidae</taxon>
        <taxon>Meganyctiphanes</taxon>
    </lineage>
</organism>
<accession>A0AAV2QPN6</accession>
<dbReference type="SMART" id="SM00690">
    <property type="entry name" value="DM5"/>
    <property type="match status" value="1"/>
</dbReference>
<keyword evidence="5" id="KW-1185">Reference proteome</keyword>
<name>A0AAV2QPN6_MEGNR</name>
<proteinExistence type="predicted"/>
<feature type="chain" id="PRO_5043943201" description="DUF243 domain-containing protein" evidence="2">
    <location>
        <begin position="25"/>
        <end position="782"/>
    </location>
</feature>
<evidence type="ECO:0000313" key="5">
    <source>
        <dbReference type="Proteomes" id="UP001497623"/>
    </source>
</evidence>
<reference evidence="4 5" key="1">
    <citation type="submission" date="2024-05" db="EMBL/GenBank/DDBJ databases">
        <authorList>
            <person name="Wallberg A."/>
        </authorList>
    </citation>
    <scope>NUCLEOTIDE SEQUENCE [LARGE SCALE GENOMIC DNA]</scope>
</reference>
<dbReference type="PANTHER" id="PTHR31927:SF2">
    <property type="entry name" value="FI07246P-RELATED"/>
    <property type="match status" value="1"/>
</dbReference>
<keyword evidence="2" id="KW-0732">Signal</keyword>
<evidence type="ECO:0000259" key="3">
    <source>
        <dbReference type="SMART" id="SM00690"/>
    </source>
</evidence>
<dbReference type="PANTHER" id="PTHR31927">
    <property type="entry name" value="FI07246P-RELATED-RELATED"/>
    <property type="match status" value="1"/>
</dbReference>
<dbReference type="AlphaFoldDB" id="A0AAV2QPN6"/>
<dbReference type="EMBL" id="CAXKWB010008512">
    <property type="protein sequence ID" value="CAL4091311.1"/>
    <property type="molecule type" value="Genomic_DNA"/>
</dbReference>
<dbReference type="InterPro" id="IPR004145">
    <property type="entry name" value="DUF243"/>
</dbReference>
<dbReference type="Proteomes" id="UP001497623">
    <property type="component" value="Unassembled WGS sequence"/>
</dbReference>
<sequence length="782" mass="83645">ASPPTMDTTRLLTILCLVISTSLAALLQQYVPPVPPGSPQLQNPRVFNGVSGQINNEFPSNQFGQALPSTTAPVHQDAISLHNNQGQSSSGLQVTQHNQGPSPISLQDVTSLQNNQRQSSFDLQVTQNSQGPSSISIQDVTPLQNNQGQSSLGLQVPQNNPATSPIRLQDVTPLQNNQWQSSFASEVPQNNQATSPINLQNVTPLRNNQGQSSFGLQVAQNNQGPSPISLQEITRSISEYDQNIQNGISNFNNVNNDVLGIGFASKSGNGNGQATINNIGFSNDLNNPNRVASNIEQSDQGTDNQGLPIIPNGSSIGIIGNNVNPNGNTNEFIVNDVAGVQHFSGGNNLNGNGNAEFNVNTQALSSTQNIADSENNHFISGHSENSPNNGQLISHQNLHTHQNFNNNTHSGAVENSELNNKFDVNRSIQYDDNQRNVTDNAIMAKQMNKGNNRCGRGLVQNAHGTCVQPEVTRNVFVYAAPEMPHESSNISLELPRPKIEYNLVFVRTPKGNTKGEPIIVPPPQQKTLVYVLSKNNANGAQEIIEVPTGPKHDPEVYYVNYDEGDNPTLPGGIELKDALNTAVQPGQTVNDVPSGPLLNDDIANDNIGSTANAASSTDNTIVNGIELIESAEGIIASTLTNNQNTEQTDNNYGNANNRNGHNSHVDVQIITGDRSDNGFTSNDVGLNTADEIVQQIVGNFAGPLSNDNLRAPISAINSSNGFNPVSVNFVSNGEGPNFREAPVGNINSDNGFNAGSANFVTNGEGPNFRQTLPSPQISYNRY</sequence>
<feature type="domain" description="DUF243" evidence="3">
    <location>
        <begin position="469"/>
        <end position="562"/>
    </location>
</feature>
<dbReference type="GO" id="GO:0008010">
    <property type="term" value="F:structural constituent of chitin-based larval cuticle"/>
    <property type="evidence" value="ECO:0007669"/>
    <property type="project" value="TreeGrafter"/>
</dbReference>
<evidence type="ECO:0000256" key="1">
    <source>
        <dbReference type="SAM" id="MobiDB-lite"/>
    </source>
</evidence>
<feature type="region of interest" description="Disordered" evidence="1">
    <location>
        <begin position="761"/>
        <end position="782"/>
    </location>
</feature>
<protein>
    <recommendedName>
        <fullName evidence="3">DUF243 domain-containing protein</fullName>
    </recommendedName>
</protein>
<comment type="caution">
    <text evidence="4">The sequence shown here is derived from an EMBL/GenBank/DDBJ whole genome shotgun (WGS) entry which is preliminary data.</text>
</comment>
<feature type="signal peptide" evidence="2">
    <location>
        <begin position="1"/>
        <end position="24"/>
    </location>
</feature>
<evidence type="ECO:0000313" key="4">
    <source>
        <dbReference type="EMBL" id="CAL4091311.1"/>
    </source>
</evidence>
<feature type="compositionally biased region" description="Polar residues" evidence="1">
    <location>
        <begin position="768"/>
        <end position="782"/>
    </location>
</feature>
<feature type="non-terminal residue" evidence="4">
    <location>
        <position position="1"/>
    </location>
</feature>
<evidence type="ECO:0000256" key="2">
    <source>
        <dbReference type="SAM" id="SignalP"/>
    </source>
</evidence>
<dbReference type="GO" id="GO:0040003">
    <property type="term" value="P:chitin-based cuticle development"/>
    <property type="evidence" value="ECO:0007669"/>
    <property type="project" value="TreeGrafter"/>
</dbReference>
<gene>
    <name evidence="4" type="ORF">MNOR_LOCUS14306</name>
</gene>
<dbReference type="Pfam" id="PF03103">
    <property type="entry name" value="DUF243"/>
    <property type="match status" value="1"/>
</dbReference>
<feature type="region of interest" description="Disordered" evidence="1">
    <location>
        <begin position="82"/>
        <end position="162"/>
    </location>
</feature>
<dbReference type="GO" id="GO:0062129">
    <property type="term" value="C:chitin-based extracellular matrix"/>
    <property type="evidence" value="ECO:0007669"/>
    <property type="project" value="TreeGrafter"/>
</dbReference>